<evidence type="ECO:0008006" key="3">
    <source>
        <dbReference type="Google" id="ProtNLM"/>
    </source>
</evidence>
<comment type="caution">
    <text evidence="1">The sequence shown here is derived from an EMBL/GenBank/DDBJ whole genome shotgun (WGS) entry which is preliminary data.</text>
</comment>
<reference evidence="2" key="1">
    <citation type="journal article" date="2017" name="bioRxiv">
        <title>Conservation of a gene cluster reveals novel cercosporin biosynthetic mechanisms and extends production to the genus Colletotrichum.</title>
        <authorList>
            <person name="de Jonge R."/>
            <person name="Ebert M.K."/>
            <person name="Huitt-Roehl C.R."/>
            <person name="Pal P."/>
            <person name="Suttle J.C."/>
            <person name="Spanner R.E."/>
            <person name="Neubauer J.D."/>
            <person name="Jurick W.M.II."/>
            <person name="Stott K.A."/>
            <person name="Secor G.A."/>
            <person name="Thomma B.P.H.J."/>
            <person name="Van de Peer Y."/>
            <person name="Townsend C.A."/>
            <person name="Bolton M.D."/>
        </authorList>
    </citation>
    <scope>NUCLEOTIDE SEQUENCE [LARGE SCALE GENOMIC DNA]</scope>
    <source>
        <strain evidence="2">CBS538.71</strain>
    </source>
</reference>
<dbReference type="Proteomes" id="UP000237631">
    <property type="component" value="Unassembled WGS sequence"/>
</dbReference>
<evidence type="ECO:0000313" key="2">
    <source>
        <dbReference type="Proteomes" id="UP000237631"/>
    </source>
</evidence>
<protein>
    <recommendedName>
        <fullName evidence="3">Transcription factor domain-containing protein</fullName>
    </recommendedName>
</protein>
<dbReference type="OrthoDB" id="3646003at2759"/>
<dbReference type="CDD" id="cd12148">
    <property type="entry name" value="fungal_TF_MHR"/>
    <property type="match status" value="1"/>
</dbReference>
<organism evidence="1 2">
    <name type="scientific">Cercospora berteroae</name>
    <dbReference type="NCBI Taxonomy" id="357750"/>
    <lineage>
        <taxon>Eukaryota</taxon>
        <taxon>Fungi</taxon>
        <taxon>Dikarya</taxon>
        <taxon>Ascomycota</taxon>
        <taxon>Pezizomycotina</taxon>
        <taxon>Dothideomycetes</taxon>
        <taxon>Dothideomycetidae</taxon>
        <taxon>Mycosphaerellales</taxon>
        <taxon>Mycosphaerellaceae</taxon>
        <taxon>Cercospora</taxon>
    </lineage>
</organism>
<name>A0A2S6BZB0_9PEZI</name>
<dbReference type="EMBL" id="PNEN01001657">
    <property type="protein sequence ID" value="PPJ52813.1"/>
    <property type="molecule type" value="Genomic_DNA"/>
</dbReference>
<dbReference type="InterPro" id="IPR053187">
    <property type="entry name" value="Notoamide_regulator"/>
</dbReference>
<accession>A0A2S6BZB0</accession>
<dbReference type="AlphaFoldDB" id="A0A2S6BZB0"/>
<dbReference type="STRING" id="357750.A0A2S6BZB0"/>
<dbReference type="PANTHER" id="PTHR47256">
    <property type="entry name" value="ZN(II)2CYS6 TRANSCRIPTION FACTOR (EUROFUNG)-RELATED"/>
    <property type="match status" value="1"/>
</dbReference>
<gene>
    <name evidence="1" type="ORF">CBER1_11582</name>
</gene>
<keyword evidence="2" id="KW-1185">Reference proteome</keyword>
<dbReference type="PANTHER" id="PTHR47256:SF3">
    <property type="entry name" value="ZN(II)2CYS6 TRANSCRIPTION FACTOR (EUROFUNG)"/>
    <property type="match status" value="1"/>
</dbReference>
<proteinExistence type="predicted"/>
<sequence>MQENETRRQAVKRKHDEMLQATEPVMELPNLLMTADQDQAFEILRRVRAGQSITGVLGQHHDVQQAHNSICSPPTEYTSCPRADALKSLRSRVIKLEDITGRLPVHHGMLTETPHSSQERRAHGHDPTDRCNAIPIHHVPASSWVSSNSTDDGVSDLVSTYLSVTNPFARHLEPDLFLADMRSRDKNSHFCSPLLVHAVLACGSLFSEHDEAFTYDHDHLTRGEHYHEEALRLWELEKGRVCITNAQALSILSGESSWRGQDRLGWSLHRALAPMIKELNSAEVPCDMDERAAGAYKRARACLASCVVRNHMYWIMGLFGKSGNELVSATNAPDLRRVLKDDIVLWRPYPTSRQHPTPMHMNLLAMETQSLCAFLWGILHDVCTEDRDITQAAFWEGASELESRMRY</sequence>
<evidence type="ECO:0000313" key="1">
    <source>
        <dbReference type="EMBL" id="PPJ52813.1"/>
    </source>
</evidence>